<gene>
    <name evidence="1" type="ORF">J4032_22240</name>
</gene>
<dbReference type="InterPro" id="IPR016032">
    <property type="entry name" value="Sig_transdc_resp-reg_C-effctor"/>
</dbReference>
<dbReference type="Pfam" id="PF13384">
    <property type="entry name" value="HTH_23"/>
    <property type="match status" value="2"/>
</dbReference>
<dbReference type="EMBL" id="CP071872">
    <property type="protein sequence ID" value="UNM13816.1"/>
    <property type="molecule type" value="Genomic_DNA"/>
</dbReference>
<sequence length="147" mass="15963">MSAACSVEHCPDKPRAKGLCNRHYKRWLKYGDPTGTPTQDVDEIAVQRAMNGQPPSRMTPAERAAATLALHRQGLTGPQIAEQLRISRRTVQRIREAAGVAAKRDQALVASRKSAVLQLSTDGLTGRQIAARLGISDSRVSVIRRAA</sequence>
<evidence type="ECO:0000313" key="2">
    <source>
        <dbReference type="Proteomes" id="UP000828924"/>
    </source>
</evidence>
<name>A0ABY3WMI1_9ACTN</name>
<protein>
    <submittedName>
        <fullName evidence="1">Helix-turn-helix domain-containing protein</fullName>
    </submittedName>
</protein>
<organism evidence="1 2">
    <name type="scientific">Streptomyces formicae</name>
    <dbReference type="NCBI Taxonomy" id="1616117"/>
    <lineage>
        <taxon>Bacteria</taxon>
        <taxon>Bacillati</taxon>
        <taxon>Actinomycetota</taxon>
        <taxon>Actinomycetes</taxon>
        <taxon>Kitasatosporales</taxon>
        <taxon>Streptomycetaceae</taxon>
        <taxon>Streptomyces</taxon>
    </lineage>
</organism>
<dbReference type="Gene3D" id="1.10.10.10">
    <property type="entry name" value="Winged helix-like DNA-binding domain superfamily/Winged helix DNA-binding domain"/>
    <property type="match status" value="2"/>
</dbReference>
<dbReference type="RefSeq" id="WP_242332740.1">
    <property type="nucleotide sequence ID" value="NZ_CP071872.1"/>
</dbReference>
<keyword evidence="2" id="KW-1185">Reference proteome</keyword>
<accession>A0ABY3WMI1</accession>
<dbReference type="InterPro" id="IPR036388">
    <property type="entry name" value="WH-like_DNA-bd_sf"/>
</dbReference>
<reference evidence="1 2" key="1">
    <citation type="submission" date="2021-03" db="EMBL/GenBank/DDBJ databases">
        <title>Complete genome of Streptomyces formicae strain 1H-GS9 (DSM 100524).</title>
        <authorList>
            <person name="Atanasov K.E."/>
            <person name="Altabella T."/>
            <person name="Ferrer A."/>
        </authorList>
    </citation>
    <scope>NUCLEOTIDE SEQUENCE [LARGE SCALE GENOMIC DNA]</scope>
    <source>
        <strain evidence="1 2">1H-GS9</strain>
    </source>
</reference>
<dbReference type="Proteomes" id="UP000828924">
    <property type="component" value="Chromosome"/>
</dbReference>
<proteinExistence type="predicted"/>
<dbReference type="SUPFAM" id="SSF46894">
    <property type="entry name" value="C-terminal effector domain of the bipartite response regulators"/>
    <property type="match status" value="1"/>
</dbReference>
<evidence type="ECO:0000313" key="1">
    <source>
        <dbReference type="EMBL" id="UNM13816.1"/>
    </source>
</evidence>